<dbReference type="SUPFAM" id="SSF50156">
    <property type="entry name" value="PDZ domain-like"/>
    <property type="match status" value="1"/>
</dbReference>
<comment type="caution">
    <text evidence="2">The sequence shown here is derived from an EMBL/GenBank/DDBJ whole genome shotgun (WGS) entry which is preliminary data.</text>
</comment>
<dbReference type="EMBL" id="BTSX01000003">
    <property type="protein sequence ID" value="GMS88101.1"/>
    <property type="molecule type" value="Genomic_DNA"/>
</dbReference>
<feature type="region of interest" description="Disordered" evidence="1">
    <location>
        <begin position="168"/>
        <end position="197"/>
    </location>
</feature>
<protein>
    <recommendedName>
        <fullName evidence="4">PDZ domain-containing protein</fullName>
    </recommendedName>
</protein>
<feature type="compositionally biased region" description="Basic and acidic residues" evidence="1">
    <location>
        <begin position="57"/>
        <end position="77"/>
    </location>
</feature>
<reference evidence="2" key="1">
    <citation type="submission" date="2023-10" db="EMBL/GenBank/DDBJ databases">
        <title>Genome assembly of Pristionchus species.</title>
        <authorList>
            <person name="Yoshida K."/>
            <person name="Sommer R.J."/>
        </authorList>
    </citation>
    <scope>NUCLEOTIDE SEQUENCE</scope>
    <source>
        <strain evidence="2">RS0144</strain>
    </source>
</reference>
<dbReference type="InterPro" id="IPR036034">
    <property type="entry name" value="PDZ_sf"/>
</dbReference>
<dbReference type="Proteomes" id="UP001432027">
    <property type="component" value="Unassembled WGS sequence"/>
</dbReference>
<proteinExistence type="predicted"/>
<name>A0AAV5T8Y3_9BILA</name>
<evidence type="ECO:0000313" key="3">
    <source>
        <dbReference type="Proteomes" id="UP001432027"/>
    </source>
</evidence>
<feature type="region of interest" description="Disordered" evidence="1">
    <location>
        <begin position="22"/>
        <end position="77"/>
    </location>
</feature>
<dbReference type="AlphaFoldDB" id="A0AAV5T8Y3"/>
<gene>
    <name evidence="2" type="ORF">PENTCL1PPCAC_10276</name>
</gene>
<feature type="non-terminal residue" evidence="2">
    <location>
        <position position="1"/>
    </location>
</feature>
<sequence>STVNPLWSHCRMNRSDSTVALEDSFEQIDDSSTASGDPHPSEFDLIDELEKPANIAPKKEKSRPKADKKKETKGKKEVTVTELIAGLEARLLSVIEQNHVKISARIDELSNRIDEQFDDVDRKIVAHHVTHIEEMNEMGDRLMKDAAAVNESLASGIKEELKDVKEMSSRFNRATTGRRPEVSEEMNEDIVKTSKKQGADEMKKRVCERLGKIRTMCKTRLPFAKTSPSGVVTYDAASDDDVVVAAEALEADDAVKPRSVVVSKRKKCTVNFRSEGKAAERRWFIESVIEPPPCALAVGDEVLTIGGVPVAGVSLQRIKELVAALPESAGTIEVK</sequence>
<organism evidence="2 3">
    <name type="scientific">Pristionchus entomophagus</name>
    <dbReference type="NCBI Taxonomy" id="358040"/>
    <lineage>
        <taxon>Eukaryota</taxon>
        <taxon>Metazoa</taxon>
        <taxon>Ecdysozoa</taxon>
        <taxon>Nematoda</taxon>
        <taxon>Chromadorea</taxon>
        <taxon>Rhabditida</taxon>
        <taxon>Rhabditina</taxon>
        <taxon>Diplogasteromorpha</taxon>
        <taxon>Diplogasteroidea</taxon>
        <taxon>Neodiplogasteridae</taxon>
        <taxon>Pristionchus</taxon>
    </lineage>
</organism>
<evidence type="ECO:0008006" key="4">
    <source>
        <dbReference type="Google" id="ProtNLM"/>
    </source>
</evidence>
<accession>A0AAV5T8Y3</accession>
<evidence type="ECO:0000256" key="1">
    <source>
        <dbReference type="SAM" id="MobiDB-lite"/>
    </source>
</evidence>
<evidence type="ECO:0000313" key="2">
    <source>
        <dbReference type="EMBL" id="GMS88101.1"/>
    </source>
</evidence>
<keyword evidence="3" id="KW-1185">Reference proteome</keyword>